<geneLocation type="mitochondrion" evidence="10"/>
<evidence type="ECO:0000313" key="10">
    <source>
        <dbReference type="EMBL" id="ADU04588.1"/>
    </source>
</evidence>
<sequence length="159" mass="18731">MPQLDWITFLPQFFWVAVGFISFYIVCLRFFLPRLARIFKVRNAKAYSDVSSKRTKNKLEPLHSFDSLLCNSLEVSTGWIQESREEASNWEKSNYQWRTNKKSLDQIKSSFQMLAENSHRRFLFSEDLNFLKGGNNGQGLVTEKVELGKIKYLRRSFTL</sequence>
<accession>G8DKB6</accession>
<dbReference type="EMBL" id="HQ667981">
    <property type="protein sequence ID" value="ADU04588.1"/>
    <property type="molecule type" value="Genomic_DNA"/>
</dbReference>
<dbReference type="GO" id="GO:0031966">
    <property type="term" value="C:mitochondrial membrane"/>
    <property type="evidence" value="ECO:0007669"/>
    <property type="project" value="UniProtKB-SubCell"/>
</dbReference>
<keyword evidence="5 10" id="KW-0496">Mitochondrion</keyword>
<evidence type="ECO:0000256" key="6">
    <source>
        <dbReference type="ARBA" id="ARBA00023136"/>
    </source>
</evidence>
<evidence type="ECO:0000256" key="3">
    <source>
        <dbReference type="ARBA" id="ARBA00022692"/>
    </source>
</evidence>
<comment type="similarity">
    <text evidence="2">Belongs to the ATPase protein YMF19 family.</text>
</comment>
<dbReference type="AlphaFoldDB" id="G8DKB6"/>
<dbReference type="Pfam" id="PF02326">
    <property type="entry name" value="YMF19"/>
    <property type="match status" value="1"/>
</dbReference>
<evidence type="ECO:0000256" key="5">
    <source>
        <dbReference type="ARBA" id="ARBA00023128"/>
    </source>
</evidence>
<comment type="subcellular location">
    <subcellularLocation>
        <location evidence="1">Mitochondrion membrane</location>
    </subcellularLocation>
</comment>
<reference evidence="10" key="1">
    <citation type="journal article" date="2012" name="Protist">
        <title>Similar relative mutation rates in the three genetic compartments of mesostigma and chlamydomonas.</title>
        <authorList>
            <person name="Hua J."/>
            <person name="Smith D.R."/>
            <person name="Borza T."/>
            <person name="Lee R.W."/>
        </authorList>
    </citation>
    <scope>NUCLEOTIDE SEQUENCE</scope>
    <source>
        <strain evidence="10">SAG 50-1</strain>
    </source>
</reference>
<organism evidence="10">
    <name type="scientific">Mesostigma viride</name>
    <name type="common">Green alga</name>
    <dbReference type="NCBI Taxonomy" id="41882"/>
    <lineage>
        <taxon>Eukaryota</taxon>
        <taxon>Viridiplantae</taxon>
        <taxon>Streptophyta</taxon>
        <taxon>Mesostigmatophyceae</taxon>
        <taxon>Mesostigmatales</taxon>
        <taxon>Mesostigmataceae</taxon>
        <taxon>Mesostigma</taxon>
    </lineage>
</organism>
<protein>
    <submittedName>
        <fullName evidence="10">ATP synthase F0 subunit 8</fullName>
    </submittedName>
</protein>
<keyword evidence="3 8" id="KW-0812">Transmembrane</keyword>
<evidence type="ECO:0000256" key="8">
    <source>
        <dbReference type="SAM" id="Phobius"/>
    </source>
</evidence>
<feature type="transmembrane region" description="Helical" evidence="8">
    <location>
        <begin position="12"/>
        <end position="32"/>
    </location>
</feature>
<evidence type="ECO:0000259" key="9">
    <source>
        <dbReference type="Pfam" id="PF02326"/>
    </source>
</evidence>
<feature type="domain" description="ATP synthase YMF19-like N-terminal" evidence="9">
    <location>
        <begin position="2"/>
        <end position="83"/>
    </location>
</feature>
<gene>
    <name evidence="10" type="primary">atp8</name>
</gene>
<proteinExistence type="inferred from homology"/>
<keyword evidence="4 8" id="KW-1133">Transmembrane helix</keyword>
<dbReference type="GO" id="GO:0006754">
    <property type="term" value="P:ATP biosynthetic process"/>
    <property type="evidence" value="ECO:0007669"/>
    <property type="project" value="UniProtKB-KW"/>
</dbReference>
<evidence type="ECO:0000256" key="7">
    <source>
        <dbReference type="ARBA" id="ARBA00023310"/>
    </source>
</evidence>
<evidence type="ECO:0000256" key="2">
    <source>
        <dbReference type="ARBA" id="ARBA00010946"/>
    </source>
</evidence>
<name>G8DKB6_MESVI</name>
<dbReference type="InterPro" id="IPR003319">
    <property type="entry name" value="YMF19-like_N"/>
</dbReference>
<evidence type="ECO:0000256" key="4">
    <source>
        <dbReference type="ARBA" id="ARBA00022989"/>
    </source>
</evidence>
<keyword evidence="6 8" id="KW-0472">Membrane</keyword>
<evidence type="ECO:0000256" key="1">
    <source>
        <dbReference type="ARBA" id="ARBA00004325"/>
    </source>
</evidence>
<keyword evidence="7" id="KW-0066">ATP synthesis</keyword>